<evidence type="ECO:0000313" key="3">
    <source>
        <dbReference type="EMBL" id="VIO54230.1"/>
    </source>
</evidence>
<reference evidence="3" key="1">
    <citation type="submission" date="2019-04" db="EMBL/GenBank/DDBJ databases">
        <authorList>
            <person name="Melise S."/>
            <person name="Noan J."/>
            <person name="Okalmin O."/>
        </authorList>
    </citation>
    <scope>NUCLEOTIDE SEQUENCE</scope>
    <source>
        <strain evidence="3">FN9</strain>
    </source>
</reference>
<evidence type="ECO:0000313" key="2">
    <source>
        <dbReference type="EMBL" id="CAG1964907.1"/>
    </source>
</evidence>
<proteinExistence type="predicted"/>
<sequence>MIDHNESHHIVSRWKVDLATRWYSIQSETLHIPDRIGFFTPGGPPPKQVSEVECFIRILAWQSLFVLLYPIYILISDFGISLRCLRGLGFLLAVQFAMSCLVWTAASYCHRHDSRDWAHGSIGMMKLLKSITGGNSSSAFGMGGNICFWKFSFVYGGLGGFLTDCTVYVLFSVFLCCANRPGSKDWGACQHRGDASHTHSWKELFHCYCSGLDYGLLFASWLGYAIGYWIDWSYVKAIVNEAWKMLRGCW</sequence>
<evidence type="ECO:0000256" key="1">
    <source>
        <dbReference type="SAM" id="Phobius"/>
    </source>
</evidence>
<name>A0A4E9DVA5_GIBZA</name>
<gene>
    <name evidence="3" type="ORF">FUG_LOCUS114775</name>
    <name evidence="2" type="ORF">MDCFG202_LOCUS25475</name>
</gene>
<keyword evidence="1" id="KW-1133">Transmembrane helix</keyword>
<feature type="transmembrane region" description="Helical" evidence="1">
    <location>
        <begin position="87"/>
        <end position="106"/>
    </location>
</feature>
<protein>
    <submittedName>
        <fullName evidence="3">Uncharacterized protein</fullName>
    </submittedName>
</protein>
<reference evidence="2" key="2">
    <citation type="submission" date="2021-03" db="EMBL/GenBank/DDBJ databases">
        <authorList>
            <person name="Alouane T."/>
            <person name="Langin T."/>
            <person name="Bonhomme L."/>
        </authorList>
    </citation>
    <scope>NUCLEOTIDE SEQUENCE</scope>
    <source>
        <strain evidence="2">MDC_Fg202</strain>
    </source>
</reference>
<organism evidence="3">
    <name type="scientific">Gibberella zeae</name>
    <name type="common">Wheat head blight fungus</name>
    <name type="synonym">Fusarium graminearum</name>
    <dbReference type="NCBI Taxonomy" id="5518"/>
    <lineage>
        <taxon>Eukaryota</taxon>
        <taxon>Fungi</taxon>
        <taxon>Dikarya</taxon>
        <taxon>Ascomycota</taxon>
        <taxon>Pezizomycotina</taxon>
        <taxon>Sordariomycetes</taxon>
        <taxon>Hypocreomycetidae</taxon>
        <taxon>Hypocreales</taxon>
        <taxon>Nectriaceae</taxon>
        <taxon>Fusarium</taxon>
    </lineage>
</organism>
<dbReference type="Proteomes" id="UP000746612">
    <property type="component" value="Unassembled WGS sequence"/>
</dbReference>
<dbReference type="EMBL" id="CAAKMV010000088">
    <property type="protein sequence ID" value="VIO54230.1"/>
    <property type="molecule type" value="Genomic_DNA"/>
</dbReference>
<keyword evidence="1" id="KW-0812">Transmembrane</keyword>
<dbReference type="EMBL" id="CAJPIJ010000066">
    <property type="protein sequence ID" value="CAG1964907.1"/>
    <property type="molecule type" value="Genomic_DNA"/>
</dbReference>
<keyword evidence="1" id="KW-0472">Membrane</keyword>
<accession>A0A4E9DVA5</accession>
<feature type="transmembrane region" description="Helical" evidence="1">
    <location>
        <begin position="55"/>
        <end position="75"/>
    </location>
</feature>
<dbReference type="AlphaFoldDB" id="A0A4E9DVA5"/>